<keyword evidence="1" id="KW-1133">Transmembrane helix</keyword>
<protein>
    <recommendedName>
        <fullName evidence="4">DUF3953 domain-containing protein</fullName>
    </recommendedName>
</protein>
<evidence type="ECO:0000256" key="1">
    <source>
        <dbReference type="SAM" id="Phobius"/>
    </source>
</evidence>
<proteinExistence type="predicted"/>
<dbReference type="EMBL" id="NPBH01000055">
    <property type="protein sequence ID" value="PAE07183.1"/>
    <property type="molecule type" value="Genomic_DNA"/>
</dbReference>
<name>A0A268HBC6_9BACI</name>
<evidence type="ECO:0008006" key="4">
    <source>
        <dbReference type="Google" id="ProtNLM"/>
    </source>
</evidence>
<accession>A0A268HBC6</accession>
<feature type="transmembrane region" description="Helical" evidence="1">
    <location>
        <begin position="57"/>
        <end position="75"/>
    </location>
</feature>
<comment type="caution">
    <text evidence="2">The sequence shown here is derived from an EMBL/GenBank/DDBJ whole genome shotgun (WGS) entry which is preliminary data.</text>
</comment>
<dbReference type="AlphaFoldDB" id="A0A268HBC6"/>
<evidence type="ECO:0000313" key="2">
    <source>
        <dbReference type="EMBL" id="PAE07183.1"/>
    </source>
</evidence>
<feature type="transmembrane region" description="Helical" evidence="1">
    <location>
        <begin position="28"/>
        <end position="45"/>
    </location>
</feature>
<organism evidence="2 3">
    <name type="scientific">Terribacillus saccharophilus</name>
    <dbReference type="NCBI Taxonomy" id="361277"/>
    <lineage>
        <taxon>Bacteria</taxon>
        <taxon>Bacillati</taxon>
        <taxon>Bacillota</taxon>
        <taxon>Bacilli</taxon>
        <taxon>Bacillales</taxon>
        <taxon>Bacillaceae</taxon>
        <taxon>Terribacillus</taxon>
    </lineage>
</organism>
<evidence type="ECO:0000313" key="3">
    <source>
        <dbReference type="Proteomes" id="UP000216475"/>
    </source>
</evidence>
<keyword evidence="1" id="KW-0472">Membrane</keyword>
<gene>
    <name evidence="2" type="ORF">CHI12_11915</name>
</gene>
<feature type="transmembrane region" description="Helical" evidence="1">
    <location>
        <begin position="5"/>
        <end position="22"/>
    </location>
</feature>
<reference evidence="2 3" key="1">
    <citation type="submission" date="2017-07" db="EMBL/GenBank/DDBJ databases">
        <title>Isolation and whole genome analysis of endospore-forming bacteria from heroin.</title>
        <authorList>
            <person name="Kalinowski J."/>
            <person name="Ahrens B."/>
            <person name="Al-Dilaimi A."/>
            <person name="Winkler A."/>
            <person name="Wibberg D."/>
            <person name="Schleenbecker U."/>
            <person name="Ruckert C."/>
            <person name="Wolfel R."/>
            <person name="Grass G."/>
        </authorList>
    </citation>
    <scope>NUCLEOTIDE SEQUENCE [LARGE SCALE GENOMIC DNA]</scope>
    <source>
        <strain evidence="2 3">7509</strain>
    </source>
</reference>
<dbReference type="InterPro" id="IPR025018">
    <property type="entry name" value="DUF3953"/>
</dbReference>
<dbReference type="RefSeq" id="WP_095271024.1">
    <property type="nucleotide sequence ID" value="NZ_JBIVTN010000005.1"/>
</dbReference>
<keyword evidence="1" id="KW-0812">Transmembrane</keyword>
<sequence length="76" mass="8647">MLTVLRIILAIIVVTFGIYGLVTGNHELSPYMFFFLGLMMMVIGISEFKVKRQGNAVLCILVSIIVLFVSIFYWLE</sequence>
<dbReference type="Pfam" id="PF13129">
    <property type="entry name" value="DUF3953"/>
    <property type="match status" value="1"/>
</dbReference>
<dbReference type="Proteomes" id="UP000216475">
    <property type="component" value="Unassembled WGS sequence"/>
</dbReference>